<keyword evidence="8" id="KW-0131">Cell cycle</keyword>
<name>A0A8T3C9Z0_DENNO</name>
<dbReference type="PANTHER" id="PTHR15459">
    <property type="entry name" value="POLYAMINE-MODULATED FACTOR 1"/>
    <property type="match status" value="1"/>
</dbReference>
<dbReference type="OrthoDB" id="506494at2759"/>
<keyword evidence="10" id="KW-0175">Coiled coil</keyword>
<keyword evidence="7" id="KW-0539">Nucleus</keyword>
<dbReference type="SMR" id="A0A8T3C9Z0"/>
<evidence type="ECO:0000256" key="3">
    <source>
        <dbReference type="ARBA" id="ARBA00022454"/>
    </source>
</evidence>
<keyword evidence="12" id="KW-1185">Reference proteome</keyword>
<evidence type="ECO:0000256" key="9">
    <source>
        <dbReference type="ARBA" id="ARBA00023328"/>
    </source>
</evidence>
<sequence>MSSRQSDFKKSFQISIQSILTAASKEDVHGAFSMRSNAEKESFYRLFIQVSKAMHENIAEQFESKCQESQVFTAFDKIEHLVEEQTLDILHADESNIKDIKEKLSTIKMDEIQYLQSLLQKVEEQNRSMENQIQSLKKNQDQTML</sequence>
<comment type="subcellular location">
    <subcellularLocation>
        <location evidence="2">Chromosome</location>
        <location evidence="2">Centromere</location>
        <location evidence="2">Kinetochore</location>
    </subcellularLocation>
    <subcellularLocation>
        <location evidence="1">Nucleus</location>
    </subcellularLocation>
</comment>
<keyword evidence="4" id="KW-0132">Cell division</keyword>
<proteinExistence type="predicted"/>
<dbReference type="EMBL" id="JAGYWB010000001">
    <property type="protein sequence ID" value="KAI0530486.1"/>
    <property type="molecule type" value="Genomic_DNA"/>
</dbReference>
<comment type="caution">
    <text evidence="11">The sequence shown here is derived from an EMBL/GenBank/DDBJ whole genome shotgun (WGS) entry which is preliminary data.</text>
</comment>
<evidence type="ECO:0000313" key="11">
    <source>
        <dbReference type="EMBL" id="KAI0530486.1"/>
    </source>
</evidence>
<dbReference type="InterPro" id="IPR007128">
    <property type="entry name" value="PMF1/Nnf1"/>
</dbReference>
<dbReference type="GO" id="GO:0000444">
    <property type="term" value="C:MIS12/MIND type complex"/>
    <property type="evidence" value="ECO:0007669"/>
    <property type="project" value="InterPro"/>
</dbReference>
<dbReference type="GO" id="GO:0007059">
    <property type="term" value="P:chromosome segregation"/>
    <property type="evidence" value="ECO:0007669"/>
    <property type="project" value="TreeGrafter"/>
</dbReference>
<evidence type="ECO:0000256" key="8">
    <source>
        <dbReference type="ARBA" id="ARBA00023306"/>
    </source>
</evidence>
<evidence type="ECO:0000256" key="2">
    <source>
        <dbReference type="ARBA" id="ARBA00004629"/>
    </source>
</evidence>
<keyword evidence="3" id="KW-0158">Chromosome</keyword>
<feature type="coiled-coil region" evidence="10">
    <location>
        <begin position="112"/>
        <end position="142"/>
    </location>
</feature>
<evidence type="ECO:0000313" key="12">
    <source>
        <dbReference type="Proteomes" id="UP000829196"/>
    </source>
</evidence>
<reference evidence="11" key="1">
    <citation type="journal article" date="2022" name="Front. Genet.">
        <title>Chromosome-Scale Assembly of the Dendrobium nobile Genome Provides Insights Into the Molecular Mechanism of the Biosynthesis of the Medicinal Active Ingredient of Dendrobium.</title>
        <authorList>
            <person name="Xu Q."/>
            <person name="Niu S.-C."/>
            <person name="Li K.-L."/>
            <person name="Zheng P.-J."/>
            <person name="Zhang X.-J."/>
            <person name="Jia Y."/>
            <person name="Liu Y."/>
            <person name="Niu Y.-X."/>
            <person name="Yu L.-H."/>
            <person name="Chen D.-F."/>
            <person name="Zhang G.-Q."/>
        </authorList>
    </citation>
    <scope>NUCLEOTIDE SEQUENCE</scope>
    <source>
        <tissue evidence="11">Leaf</tissue>
    </source>
</reference>
<gene>
    <name evidence="11" type="ORF">KFK09_000030</name>
</gene>
<evidence type="ECO:0000256" key="1">
    <source>
        <dbReference type="ARBA" id="ARBA00004123"/>
    </source>
</evidence>
<dbReference type="PANTHER" id="PTHR15459:SF3">
    <property type="entry name" value="POLYAMINE-MODULATED FACTOR 1"/>
    <property type="match status" value="1"/>
</dbReference>
<dbReference type="Pfam" id="PF03980">
    <property type="entry name" value="Nnf1"/>
    <property type="match status" value="1"/>
</dbReference>
<dbReference type="GO" id="GO:0051301">
    <property type="term" value="P:cell division"/>
    <property type="evidence" value="ECO:0007669"/>
    <property type="project" value="UniProtKB-KW"/>
</dbReference>
<accession>A0A8T3C9Z0</accession>
<evidence type="ECO:0000256" key="6">
    <source>
        <dbReference type="ARBA" id="ARBA00022838"/>
    </source>
</evidence>
<keyword evidence="9" id="KW-0137">Centromere</keyword>
<keyword evidence="6" id="KW-0995">Kinetochore</keyword>
<protein>
    <submittedName>
        <fullName evidence="11">Uncharacterized protein</fullName>
    </submittedName>
</protein>
<keyword evidence="5" id="KW-0498">Mitosis</keyword>
<dbReference type="AlphaFoldDB" id="A0A8T3C9Z0"/>
<evidence type="ECO:0000256" key="5">
    <source>
        <dbReference type="ARBA" id="ARBA00022776"/>
    </source>
</evidence>
<evidence type="ECO:0000256" key="4">
    <source>
        <dbReference type="ARBA" id="ARBA00022618"/>
    </source>
</evidence>
<evidence type="ECO:0000256" key="7">
    <source>
        <dbReference type="ARBA" id="ARBA00023242"/>
    </source>
</evidence>
<evidence type="ECO:0000256" key="10">
    <source>
        <dbReference type="SAM" id="Coils"/>
    </source>
</evidence>
<organism evidence="11 12">
    <name type="scientific">Dendrobium nobile</name>
    <name type="common">Orchid</name>
    <dbReference type="NCBI Taxonomy" id="94219"/>
    <lineage>
        <taxon>Eukaryota</taxon>
        <taxon>Viridiplantae</taxon>
        <taxon>Streptophyta</taxon>
        <taxon>Embryophyta</taxon>
        <taxon>Tracheophyta</taxon>
        <taxon>Spermatophyta</taxon>
        <taxon>Magnoliopsida</taxon>
        <taxon>Liliopsida</taxon>
        <taxon>Asparagales</taxon>
        <taxon>Orchidaceae</taxon>
        <taxon>Epidendroideae</taxon>
        <taxon>Malaxideae</taxon>
        <taxon>Dendrobiinae</taxon>
        <taxon>Dendrobium</taxon>
    </lineage>
</organism>
<dbReference type="Proteomes" id="UP000829196">
    <property type="component" value="Unassembled WGS sequence"/>
</dbReference>
<dbReference type="GO" id="GO:0005634">
    <property type="term" value="C:nucleus"/>
    <property type="evidence" value="ECO:0007669"/>
    <property type="project" value="UniProtKB-SubCell"/>
</dbReference>